<dbReference type="HOGENOM" id="CLU_070655_0_0_1"/>
<feature type="region of interest" description="Disordered" evidence="1">
    <location>
        <begin position="53"/>
        <end position="72"/>
    </location>
</feature>
<dbReference type="InParanoid" id="F7W5K1"/>
<dbReference type="OMA" id="ELAMCET"/>
<evidence type="ECO:0000256" key="1">
    <source>
        <dbReference type="SAM" id="MobiDB-lite"/>
    </source>
</evidence>
<dbReference type="STRING" id="771870.F7W5K1"/>
<protein>
    <submittedName>
        <fullName evidence="2">WGS project CABT00000000 data, contig 2.31</fullName>
    </submittedName>
</protein>
<name>F7W5K1_SORMK</name>
<keyword evidence="3" id="KW-1185">Reference proteome</keyword>
<dbReference type="OrthoDB" id="3596146at2759"/>
<dbReference type="KEGG" id="smp:10809020"/>
<dbReference type="eggNOG" id="ENOG502RS6B">
    <property type="taxonomic scope" value="Eukaryota"/>
</dbReference>
<dbReference type="Proteomes" id="UP000001881">
    <property type="component" value="Unassembled WGS sequence"/>
</dbReference>
<evidence type="ECO:0000313" key="3">
    <source>
        <dbReference type="Proteomes" id="UP000001881"/>
    </source>
</evidence>
<dbReference type="AlphaFoldDB" id="F7W5K1"/>
<evidence type="ECO:0000313" key="2">
    <source>
        <dbReference type="EMBL" id="CCC12789.1"/>
    </source>
</evidence>
<organism evidence="2 3">
    <name type="scientific">Sordaria macrospora (strain ATCC MYA-333 / DSM 997 / K(L3346) / K-hell)</name>
    <dbReference type="NCBI Taxonomy" id="771870"/>
    <lineage>
        <taxon>Eukaryota</taxon>
        <taxon>Fungi</taxon>
        <taxon>Dikarya</taxon>
        <taxon>Ascomycota</taxon>
        <taxon>Pezizomycotina</taxon>
        <taxon>Sordariomycetes</taxon>
        <taxon>Sordariomycetidae</taxon>
        <taxon>Sordariales</taxon>
        <taxon>Sordariaceae</taxon>
        <taxon>Sordaria</taxon>
    </lineage>
</organism>
<proteinExistence type="predicted"/>
<sequence length="327" mass="35871">MQRAAVASAVGARLLSEIEEGSLEELLATLRTNFTTLANADFNDATIHNYDTTDHDHDHDVTTTTSSQTQKPVIAPMKTTTTTKTSIKPEPRHFPIPFLNELVQRHFRATGSATLSITGRYHELVYLLVATLIAPPNYKTVAIMDFEGRFDVLRLLVTRLFCSSTSESTDVRPLEPSDLDHVHILRPPRRSNTPGALNTYLSVLEEYMLYAPHKSRKREWWGTIVIGSNTTTSSSSTSTTAGNNPAGPTHAQAQVAVMAGWQGWLRVDRAEVSTVTGAGAWTFWNKSAEEARSERHERQVAVEEGGWVASSAWGTFVFGSGAGSGRA</sequence>
<dbReference type="VEuPathDB" id="FungiDB:SMAC_07634"/>
<accession>F7W5K1</accession>
<reference evidence="2 3" key="1">
    <citation type="journal article" date="2010" name="PLoS Genet.">
        <title>De novo assembly of a 40 Mb eukaryotic genome from short sequence reads: Sordaria macrospora, a model organism for fungal morphogenesis.</title>
        <authorList>
            <person name="Nowrousian M."/>
            <person name="Stajich J."/>
            <person name="Chu M."/>
            <person name="Engh I."/>
            <person name="Espagne E."/>
            <person name="Halliday K."/>
            <person name="Kamerewerd J."/>
            <person name="Kempken F."/>
            <person name="Knab B."/>
            <person name="Kuo H.C."/>
            <person name="Osiewacz H.D."/>
            <person name="Poeggeler S."/>
            <person name="Read N."/>
            <person name="Seiler S."/>
            <person name="Smith K."/>
            <person name="Zickler D."/>
            <person name="Kueck U."/>
            <person name="Freitag M."/>
        </authorList>
    </citation>
    <scope>NUCLEOTIDE SEQUENCE [LARGE SCALE GENOMIC DNA]</scope>
    <source>
        <strain evidence="3">ATCC MYA-333 / DSM 997 / K(L3346) / K-hell</strain>
        <tissue evidence="2">Mycelium</tissue>
    </source>
</reference>
<comment type="caution">
    <text evidence="2">The sequence shown here is derived from an EMBL/GenBank/DDBJ whole genome shotgun (WGS) entry which is preliminary data.</text>
</comment>
<dbReference type="EMBL" id="CABT02000031">
    <property type="protein sequence ID" value="CCC12789.1"/>
    <property type="molecule type" value="Genomic_DNA"/>
</dbReference>
<dbReference type="GeneID" id="10809020"/>
<gene>
    <name evidence="2" type="ORF">SMAC_07634</name>
</gene>